<dbReference type="SMART" id="SM00451">
    <property type="entry name" value="ZnF_U1"/>
    <property type="match status" value="2"/>
</dbReference>
<comment type="caution">
    <text evidence="11">The sequence shown here is derived from an EMBL/GenBank/DDBJ whole genome shotgun (WGS) entry which is preliminary data.</text>
</comment>
<dbReference type="InterPro" id="IPR003604">
    <property type="entry name" value="Matrin/U1-like-C_Znf_C2H2"/>
</dbReference>
<gene>
    <name evidence="11" type="ORF">GSB_13007</name>
</gene>
<dbReference type="PANTHER" id="PTHR13182">
    <property type="entry name" value="ZINC FINGER PROTEIN 622"/>
    <property type="match status" value="1"/>
</dbReference>
<keyword evidence="6 9" id="KW-0863">Zinc-finger</keyword>
<organism evidence="11 12">
    <name type="scientific">Giardia intestinalis</name>
    <name type="common">Giardia lamblia</name>
    <dbReference type="NCBI Taxonomy" id="5741"/>
    <lineage>
        <taxon>Eukaryota</taxon>
        <taxon>Metamonada</taxon>
        <taxon>Diplomonadida</taxon>
        <taxon>Hexamitidae</taxon>
        <taxon>Giardiinae</taxon>
        <taxon>Giardia</taxon>
    </lineage>
</organism>
<evidence type="ECO:0000256" key="6">
    <source>
        <dbReference type="ARBA" id="ARBA00022771"/>
    </source>
</evidence>
<keyword evidence="5" id="KW-0677">Repeat</keyword>
<dbReference type="GO" id="GO:0030687">
    <property type="term" value="C:preribosome, large subunit precursor"/>
    <property type="evidence" value="ECO:0007669"/>
    <property type="project" value="TreeGrafter"/>
</dbReference>
<protein>
    <submittedName>
        <fullName evidence="11">Putative zinc finger motive protein</fullName>
    </submittedName>
</protein>
<evidence type="ECO:0000256" key="2">
    <source>
        <dbReference type="ARBA" id="ARBA00022490"/>
    </source>
</evidence>
<reference evidence="11 12" key="2">
    <citation type="journal article" date="2013" name="Genome Biol. Evol.">
        <title>Genome sequencing of Giardia lamblia genotypes A2 and B isolates (DH and GS) and comparative analysis with the genomes of genotypes A1 and E (WB and Pig).</title>
        <authorList>
            <person name="Adam R.D."/>
            <person name="Dahlstrom E.W."/>
            <person name="Martens C.A."/>
            <person name="Bruno D.P."/>
            <person name="Barbian K.D."/>
            <person name="Ricklefs S.M."/>
            <person name="Hernandez M.M."/>
            <person name="Narla N.P."/>
            <person name="Patel R.B."/>
            <person name="Porcella S.F."/>
            <person name="Nash T.E."/>
        </authorList>
    </citation>
    <scope>NUCLEOTIDE SEQUENCE [LARGE SCALE GENOMIC DNA]</scope>
    <source>
        <strain evidence="11 12">GS</strain>
    </source>
</reference>
<accession>V6U6H7</accession>
<dbReference type="VEuPathDB" id="GiardiaDB:DHA2_13007"/>
<dbReference type="InterPro" id="IPR040025">
    <property type="entry name" value="Znf622/Rei1/Reh1"/>
</dbReference>
<proteinExistence type="inferred from homology"/>
<dbReference type="AlphaFoldDB" id="V6U6H7"/>
<comment type="subcellular location">
    <subcellularLocation>
        <location evidence="1">Cytoplasm</location>
    </subcellularLocation>
</comment>
<dbReference type="Proteomes" id="UP000018040">
    <property type="component" value="Unassembled WGS sequence"/>
</dbReference>
<keyword evidence="4" id="KW-0479">Metal-binding</keyword>
<dbReference type="VEuPathDB" id="GiardiaDB:QR46_0589"/>
<evidence type="ECO:0000313" key="11">
    <source>
        <dbReference type="EMBL" id="ESU44880.1"/>
    </source>
</evidence>
<dbReference type="GO" id="GO:0005737">
    <property type="term" value="C:cytoplasm"/>
    <property type="evidence" value="ECO:0007669"/>
    <property type="project" value="UniProtKB-SubCell"/>
</dbReference>
<dbReference type="InterPro" id="IPR022755">
    <property type="entry name" value="Znf_C2H2_jaz"/>
</dbReference>
<dbReference type="OrthoDB" id="19329at2759"/>
<dbReference type="InterPro" id="IPR013087">
    <property type="entry name" value="Znf_C2H2_type"/>
</dbReference>
<dbReference type="GO" id="GO:0042273">
    <property type="term" value="P:ribosomal large subunit biogenesis"/>
    <property type="evidence" value="ECO:0007669"/>
    <property type="project" value="TreeGrafter"/>
</dbReference>
<feature type="domain" description="C2H2-type" evidence="10">
    <location>
        <begin position="89"/>
        <end position="113"/>
    </location>
</feature>
<dbReference type="PANTHER" id="PTHR13182:SF8">
    <property type="entry name" value="CYTOPLASMIC 60S SUBUNIT BIOGENESIS FACTOR ZNF622"/>
    <property type="match status" value="1"/>
</dbReference>
<dbReference type="SMART" id="SM00355">
    <property type="entry name" value="ZnF_C2H2"/>
    <property type="match status" value="4"/>
</dbReference>
<evidence type="ECO:0000256" key="5">
    <source>
        <dbReference type="ARBA" id="ARBA00022737"/>
    </source>
</evidence>
<keyword evidence="3" id="KW-0690">Ribosome biogenesis</keyword>
<dbReference type="GO" id="GO:0003676">
    <property type="term" value="F:nucleic acid binding"/>
    <property type="evidence" value="ECO:0007669"/>
    <property type="project" value="InterPro"/>
</dbReference>
<dbReference type="EMBL" id="AHHH01000014">
    <property type="protein sequence ID" value="ESU44880.1"/>
    <property type="molecule type" value="Genomic_DNA"/>
</dbReference>
<dbReference type="Pfam" id="PF12756">
    <property type="entry name" value="zf-C2H2_2"/>
    <property type="match status" value="1"/>
</dbReference>
<evidence type="ECO:0000313" key="12">
    <source>
        <dbReference type="Proteomes" id="UP000018040"/>
    </source>
</evidence>
<evidence type="ECO:0000256" key="1">
    <source>
        <dbReference type="ARBA" id="ARBA00004496"/>
    </source>
</evidence>
<reference evidence="12" key="1">
    <citation type="submission" date="2012-02" db="EMBL/GenBank/DDBJ databases">
        <title>Genome sequencing of Giardia lamblia Genotypes A2 and B isolates (DH and GS) and comparative analysis with the genomes of Genotypes A1 and E (WB and Pig).</title>
        <authorList>
            <person name="Adam R."/>
            <person name="Dahlstrom E."/>
            <person name="Martens C."/>
            <person name="Bruno D."/>
            <person name="Barbian K."/>
            <person name="Porcella S.F."/>
            <person name="Nash T."/>
        </authorList>
    </citation>
    <scope>NUCLEOTIDE SEQUENCE</scope>
    <source>
        <strain evidence="12">GS</strain>
    </source>
</reference>
<keyword evidence="7" id="KW-0862">Zinc</keyword>
<dbReference type="Gene3D" id="3.30.160.60">
    <property type="entry name" value="Classic Zinc Finger"/>
    <property type="match status" value="1"/>
</dbReference>
<dbReference type="VEuPathDB" id="GiardiaDB:GL50803_0013007"/>
<evidence type="ECO:0000256" key="7">
    <source>
        <dbReference type="ARBA" id="ARBA00022833"/>
    </source>
</evidence>
<sequence length="472" mass="54638">VLLAVMDACVDFKPPILNGSGSANPFTCIICRLKFDNFESQRLHFKTRLHAENSHRKAKGLPPLTNEEYIELLEQRSAATPQPTKKVKYICEPCGKSFSSQNAYKQHEQSTKHREMVTRLCREGPLRKPTLGTDAHLGDAVEDGNVRINLEMAIQEIVDAPPTLPAFIGDDEAEKWEEIQKKLLAAKSEEQRDDIIWENIISKRPVRPENECLFCDYTVDQTKDDWFTTLLKHMEIHGFIILRANYCVDQRGLVNYMRKEISLTWSCLMCERGFRSVDAVKGHMRAADHCMYELNDEAYEFLDYYDHSPSYPDGFIEEVHAIAETPEELETMLSEIRRTMWSSSLPIIGRMTAAGRVVSVKDYEKNYAPQVPEWALEKYKRAQMLKALPYYEREIMMRTLTEEQKETALEKARAEAGQRVQSWLKSKWMIVKGQILGPLARYDPRIHARDAMSAGINHYKKFFKRSTLHIYN</sequence>
<dbReference type="VEuPathDB" id="GiardiaDB:GL50581_3542"/>
<evidence type="ECO:0000259" key="10">
    <source>
        <dbReference type="PROSITE" id="PS50157"/>
    </source>
</evidence>
<evidence type="ECO:0000256" key="4">
    <source>
        <dbReference type="ARBA" id="ARBA00022723"/>
    </source>
</evidence>
<dbReference type="GO" id="GO:0008270">
    <property type="term" value="F:zinc ion binding"/>
    <property type="evidence" value="ECO:0007669"/>
    <property type="project" value="UniProtKB-KW"/>
</dbReference>
<evidence type="ECO:0000256" key="3">
    <source>
        <dbReference type="ARBA" id="ARBA00022517"/>
    </source>
</evidence>
<dbReference type="Pfam" id="PF12171">
    <property type="entry name" value="zf-C2H2_jaz"/>
    <property type="match status" value="1"/>
</dbReference>
<evidence type="ECO:0000256" key="9">
    <source>
        <dbReference type="PROSITE-ProRule" id="PRU00042"/>
    </source>
</evidence>
<name>V6U6H7_GIAIN</name>
<dbReference type="PROSITE" id="PS00028">
    <property type="entry name" value="ZINC_FINGER_C2H2_1"/>
    <property type="match status" value="3"/>
</dbReference>
<feature type="non-terminal residue" evidence="11">
    <location>
        <position position="1"/>
    </location>
</feature>
<dbReference type="InterPro" id="IPR036236">
    <property type="entry name" value="Znf_C2H2_sf"/>
</dbReference>
<dbReference type="PROSITE" id="PS50157">
    <property type="entry name" value="ZINC_FINGER_C2H2_2"/>
    <property type="match status" value="1"/>
</dbReference>
<dbReference type="SUPFAM" id="SSF57667">
    <property type="entry name" value="beta-beta-alpha zinc fingers"/>
    <property type="match status" value="1"/>
</dbReference>
<dbReference type="InterPro" id="IPR041661">
    <property type="entry name" value="ZN622/Rei1/Reh1_Znf-C2H2"/>
</dbReference>
<comment type="similarity">
    <text evidence="8">Belongs to the REI1 family.</text>
</comment>
<evidence type="ECO:0000256" key="8">
    <source>
        <dbReference type="ARBA" id="ARBA00034126"/>
    </source>
</evidence>
<keyword evidence="2" id="KW-0963">Cytoplasm</keyword>